<dbReference type="AlphaFoldDB" id="A0A813DU78"/>
<protein>
    <submittedName>
        <fullName evidence="2">Uncharacterized protein</fullName>
    </submittedName>
</protein>
<dbReference type="Proteomes" id="UP000654075">
    <property type="component" value="Unassembled WGS sequence"/>
</dbReference>
<reference evidence="2" key="1">
    <citation type="submission" date="2021-02" db="EMBL/GenBank/DDBJ databases">
        <authorList>
            <person name="Dougan E. K."/>
            <person name="Rhodes N."/>
            <person name="Thang M."/>
            <person name="Chan C."/>
        </authorList>
    </citation>
    <scope>NUCLEOTIDE SEQUENCE</scope>
</reference>
<name>A0A813DU78_POLGL</name>
<evidence type="ECO:0000313" key="3">
    <source>
        <dbReference type="Proteomes" id="UP000654075"/>
    </source>
</evidence>
<feature type="compositionally biased region" description="Polar residues" evidence="1">
    <location>
        <begin position="120"/>
        <end position="141"/>
    </location>
</feature>
<evidence type="ECO:0000256" key="1">
    <source>
        <dbReference type="SAM" id="MobiDB-lite"/>
    </source>
</evidence>
<accession>A0A813DU78</accession>
<feature type="non-terminal residue" evidence="2">
    <location>
        <position position="141"/>
    </location>
</feature>
<gene>
    <name evidence="2" type="ORF">PGLA1383_LOCUS7989</name>
</gene>
<feature type="region of interest" description="Disordered" evidence="1">
    <location>
        <begin position="86"/>
        <end position="141"/>
    </location>
</feature>
<dbReference type="EMBL" id="CAJNNV010003550">
    <property type="protein sequence ID" value="CAE8589213.1"/>
    <property type="molecule type" value="Genomic_DNA"/>
</dbReference>
<sequence>DLLGVYRILQGQKALLSERGGHQELRLGDAEERIKRVLAKMTNIEGLERASSQSILGELNQEKGMGRSLRRFINSNFTEFHKQFDDVSSSLSPKVSRANLHGADSDDDGDASASASASGTNQSATPSQSATPFLNMLSSLR</sequence>
<organism evidence="2 3">
    <name type="scientific">Polarella glacialis</name>
    <name type="common">Dinoflagellate</name>
    <dbReference type="NCBI Taxonomy" id="89957"/>
    <lineage>
        <taxon>Eukaryota</taxon>
        <taxon>Sar</taxon>
        <taxon>Alveolata</taxon>
        <taxon>Dinophyceae</taxon>
        <taxon>Suessiales</taxon>
        <taxon>Suessiaceae</taxon>
        <taxon>Polarella</taxon>
    </lineage>
</organism>
<feature type="non-terminal residue" evidence="2">
    <location>
        <position position="1"/>
    </location>
</feature>
<keyword evidence="3" id="KW-1185">Reference proteome</keyword>
<proteinExistence type="predicted"/>
<evidence type="ECO:0000313" key="2">
    <source>
        <dbReference type="EMBL" id="CAE8589213.1"/>
    </source>
</evidence>
<comment type="caution">
    <text evidence="2">The sequence shown here is derived from an EMBL/GenBank/DDBJ whole genome shotgun (WGS) entry which is preliminary data.</text>
</comment>